<dbReference type="GO" id="GO:0005886">
    <property type="term" value="C:plasma membrane"/>
    <property type="evidence" value="ECO:0007669"/>
    <property type="project" value="InterPro"/>
</dbReference>
<evidence type="ECO:0000313" key="8">
    <source>
        <dbReference type="Proteomes" id="UP000319557"/>
    </source>
</evidence>
<evidence type="ECO:0000256" key="2">
    <source>
        <dbReference type="ARBA" id="ARBA00022692"/>
    </source>
</evidence>
<gene>
    <name evidence="7" type="ORF">EC9_41660</name>
</gene>
<keyword evidence="8" id="KW-1185">Reference proteome</keyword>
<evidence type="ECO:0000313" key="7">
    <source>
        <dbReference type="EMBL" id="QDS89964.1"/>
    </source>
</evidence>
<protein>
    <recommendedName>
        <fullName evidence="6">Lipopolysaccharide assembly protein A domain-containing protein</fullName>
    </recommendedName>
</protein>
<proteinExistence type="predicted"/>
<evidence type="ECO:0000259" key="6">
    <source>
        <dbReference type="Pfam" id="PF06305"/>
    </source>
</evidence>
<evidence type="ECO:0000256" key="4">
    <source>
        <dbReference type="ARBA" id="ARBA00023136"/>
    </source>
</evidence>
<dbReference type="Proteomes" id="UP000319557">
    <property type="component" value="Chromosome"/>
</dbReference>
<name>A0A517M519_9BACT</name>
<dbReference type="Pfam" id="PF06305">
    <property type="entry name" value="LapA_dom"/>
    <property type="match status" value="1"/>
</dbReference>
<dbReference type="AlphaFoldDB" id="A0A517M519"/>
<dbReference type="EMBL" id="CP036261">
    <property type="protein sequence ID" value="QDS89964.1"/>
    <property type="molecule type" value="Genomic_DNA"/>
</dbReference>
<evidence type="ECO:0000256" key="1">
    <source>
        <dbReference type="ARBA" id="ARBA00022475"/>
    </source>
</evidence>
<keyword evidence="1" id="KW-1003">Cell membrane</keyword>
<evidence type="ECO:0000256" key="3">
    <source>
        <dbReference type="ARBA" id="ARBA00022989"/>
    </source>
</evidence>
<reference evidence="7 8" key="1">
    <citation type="submission" date="2019-02" db="EMBL/GenBank/DDBJ databases">
        <title>Deep-cultivation of Planctomycetes and their phenomic and genomic characterization uncovers novel biology.</title>
        <authorList>
            <person name="Wiegand S."/>
            <person name="Jogler M."/>
            <person name="Boedeker C."/>
            <person name="Pinto D."/>
            <person name="Vollmers J."/>
            <person name="Rivas-Marin E."/>
            <person name="Kohn T."/>
            <person name="Peeters S.H."/>
            <person name="Heuer A."/>
            <person name="Rast P."/>
            <person name="Oberbeckmann S."/>
            <person name="Bunk B."/>
            <person name="Jeske O."/>
            <person name="Meyerdierks A."/>
            <person name="Storesund J.E."/>
            <person name="Kallscheuer N."/>
            <person name="Luecker S."/>
            <person name="Lage O.M."/>
            <person name="Pohl T."/>
            <person name="Merkel B.J."/>
            <person name="Hornburger P."/>
            <person name="Mueller R.-W."/>
            <person name="Bruemmer F."/>
            <person name="Labrenz M."/>
            <person name="Spormann A.M."/>
            <person name="Op den Camp H."/>
            <person name="Overmann J."/>
            <person name="Amann R."/>
            <person name="Jetten M.S.M."/>
            <person name="Mascher T."/>
            <person name="Medema M.H."/>
            <person name="Devos D.P."/>
            <person name="Kaster A.-K."/>
            <person name="Ovreas L."/>
            <person name="Rohde M."/>
            <person name="Galperin M.Y."/>
            <person name="Jogler C."/>
        </authorList>
    </citation>
    <scope>NUCLEOTIDE SEQUENCE [LARGE SCALE GENOMIC DNA]</scope>
    <source>
        <strain evidence="7 8">EC9</strain>
    </source>
</reference>
<organism evidence="7 8">
    <name type="scientific">Rosistilla ulvae</name>
    <dbReference type="NCBI Taxonomy" id="1930277"/>
    <lineage>
        <taxon>Bacteria</taxon>
        <taxon>Pseudomonadati</taxon>
        <taxon>Planctomycetota</taxon>
        <taxon>Planctomycetia</taxon>
        <taxon>Pirellulales</taxon>
        <taxon>Pirellulaceae</taxon>
        <taxon>Rosistilla</taxon>
    </lineage>
</organism>
<feature type="transmembrane region" description="Helical" evidence="5">
    <location>
        <begin position="40"/>
        <end position="60"/>
    </location>
</feature>
<evidence type="ECO:0000256" key="5">
    <source>
        <dbReference type="SAM" id="Phobius"/>
    </source>
</evidence>
<accession>A0A517M519</accession>
<feature type="domain" description="Lipopolysaccharide assembly protein A" evidence="6">
    <location>
        <begin position="23"/>
        <end position="60"/>
    </location>
</feature>
<dbReference type="KEGG" id="ruv:EC9_41660"/>
<dbReference type="RefSeq" id="WP_197451316.1">
    <property type="nucleotide sequence ID" value="NZ_CP036261.1"/>
</dbReference>
<dbReference type="InterPro" id="IPR010445">
    <property type="entry name" value="LapA_dom"/>
</dbReference>
<sequence length="82" mass="8823">MARLKLILVVSFLLLLVIIAYLNRGKVALNLLFSEFEVPVTILICVTALIGFAVGVVFGARIPRKLKVTGVPADSKNSAKAK</sequence>
<keyword evidence="4 5" id="KW-0472">Membrane</keyword>
<keyword evidence="2 5" id="KW-0812">Transmembrane</keyword>
<keyword evidence="3 5" id="KW-1133">Transmembrane helix</keyword>